<dbReference type="OrthoDB" id="3210767at2"/>
<dbReference type="PANTHER" id="PTHR30283">
    <property type="entry name" value="PEROXIDE STRESS RESPONSE PROTEIN YAAA"/>
    <property type="match status" value="1"/>
</dbReference>
<sequence length="267" mass="30954">MWILFSPSEKKCFTHKDEIASKNACFYKDFICENLQEILESYTQYLQHASDAQLQKLFGKKTLHLNEISLAQNLFTTPLLDSIKRYDGVAFNALNYENLDKIAKDYLAKNLLIFSNLFGVLKTTDKIPYYDLKQGEGFCHQTTTFSTKNLYANNHIKIWKFLDSKKPLEFLDLRAGFYQKCFSLNTIPTFLKEKSLHILTPNFIKNGKTLSHYAKFYRGILLQTCAKKEISNLQKLLNTEIKGLTLTDKNTSHKDNITHTILTYTIT</sequence>
<dbReference type="RefSeq" id="WP_006802830.1">
    <property type="nucleotide sequence ID" value="NZ_CABKOI010000020.1"/>
</dbReference>
<keyword evidence="2" id="KW-1185">Reference proteome</keyword>
<proteinExistence type="predicted"/>
<dbReference type="GeneID" id="97290392"/>
<dbReference type="PANTHER" id="PTHR30283:SF4">
    <property type="entry name" value="PEROXIDE STRESS RESISTANCE PROTEIN YAAA"/>
    <property type="match status" value="1"/>
</dbReference>
<dbReference type="STRING" id="556267.HWAG_01134"/>
<name>A0A2N3PJW4_9HELI</name>
<evidence type="ECO:0000313" key="2">
    <source>
        <dbReference type="Proteomes" id="UP000233350"/>
    </source>
</evidence>
<dbReference type="EMBL" id="MBPK01000022">
    <property type="protein sequence ID" value="PKT81492.1"/>
    <property type="molecule type" value="Genomic_DNA"/>
</dbReference>
<dbReference type="GO" id="GO:0005829">
    <property type="term" value="C:cytosol"/>
    <property type="evidence" value="ECO:0007669"/>
    <property type="project" value="TreeGrafter"/>
</dbReference>
<dbReference type="AlphaFoldDB" id="A0A2N3PJW4"/>
<gene>
    <name evidence="1" type="ORF">BCM31_07490</name>
</gene>
<evidence type="ECO:0000313" key="1">
    <source>
        <dbReference type="EMBL" id="PKT81492.1"/>
    </source>
</evidence>
<evidence type="ECO:0008006" key="3">
    <source>
        <dbReference type="Google" id="ProtNLM"/>
    </source>
</evidence>
<dbReference type="Pfam" id="PF03883">
    <property type="entry name" value="H2O2_YaaD"/>
    <property type="match status" value="1"/>
</dbReference>
<protein>
    <recommendedName>
        <fullName evidence="3">Peroxide stress protein YaaA</fullName>
    </recommendedName>
</protein>
<comment type="caution">
    <text evidence="1">The sequence shown here is derived from an EMBL/GenBank/DDBJ whole genome shotgun (WGS) entry which is preliminary data.</text>
</comment>
<dbReference type="Proteomes" id="UP000233350">
    <property type="component" value="Unassembled WGS sequence"/>
</dbReference>
<organism evidence="1 2">
    <name type="scientific">Helicobacter winghamensis</name>
    <dbReference type="NCBI Taxonomy" id="157268"/>
    <lineage>
        <taxon>Bacteria</taxon>
        <taxon>Pseudomonadati</taxon>
        <taxon>Campylobacterota</taxon>
        <taxon>Epsilonproteobacteria</taxon>
        <taxon>Campylobacterales</taxon>
        <taxon>Helicobacteraceae</taxon>
        <taxon>Helicobacter</taxon>
    </lineage>
</organism>
<reference evidence="1 2" key="1">
    <citation type="submission" date="2016-07" db="EMBL/GenBank/DDBJ databases">
        <title>Detection of Helicobacter winghamensis from caecal content of red fox (Vulpes vulpes).</title>
        <authorList>
            <person name="Zanoni R.G."/>
            <person name="Florio D."/>
            <person name="Caffara M."/>
            <person name="Renzi M."/>
            <person name="Parisi A."/>
            <person name="Pasquali F."/>
            <person name="Manfreda G."/>
        </authorList>
    </citation>
    <scope>NUCLEOTIDE SEQUENCE [LARGE SCALE GENOMIC DNA]</scope>
    <source>
        <strain evidence="1 2">295_13</strain>
    </source>
</reference>
<dbReference type="GO" id="GO:0033194">
    <property type="term" value="P:response to hydroperoxide"/>
    <property type="evidence" value="ECO:0007669"/>
    <property type="project" value="TreeGrafter"/>
</dbReference>
<accession>A0A2N3PJW4</accession>
<dbReference type="InterPro" id="IPR005583">
    <property type="entry name" value="YaaA"/>
</dbReference>